<gene>
    <name evidence="3" type="ORF">H6P81_010671</name>
</gene>
<dbReference type="Proteomes" id="UP000825729">
    <property type="component" value="Unassembled WGS sequence"/>
</dbReference>
<name>A0AAV7ESU4_ARIFI</name>
<keyword evidence="1" id="KW-0175">Coiled coil</keyword>
<reference evidence="3 4" key="1">
    <citation type="submission" date="2021-07" db="EMBL/GenBank/DDBJ databases">
        <title>The Aristolochia fimbriata genome: insights into angiosperm evolution, floral development and chemical biosynthesis.</title>
        <authorList>
            <person name="Jiao Y."/>
        </authorList>
    </citation>
    <scope>NUCLEOTIDE SEQUENCE [LARGE SCALE GENOMIC DNA]</scope>
    <source>
        <strain evidence="3">IBCAS-2021</strain>
        <tissue evidence="3">Leaf</tissue>
    </source>
</reference>
<feature type="region of interest" description="Disordered" evidence="2">
    <location>
        <begin position="67"/>
        <end position="89"/>
    </location>
</feature>
<evidence type="ECO:0000256" key="1">
    <source>
        <dbReference type="SAM" id="Coils"/>
    </source>
</evidence>
<evidence type="ECO:0000256" key="2">
    <source>
        <dbReference type="SAM" id="MobiDB-lite"/>
    </source>
</evidence>
<dbReference type="EMBL" id="JAINDJ010000004">
    <property type="protein sequence ID" value="KAG9450706.1"/>
    <property type="molecule type" value="Genomic_DNA"/>
</dbReference>
<proteinExistence type="predicted"/>
<evidence type="ECO:0000313" key="3">
    <source>
        <dbReference type="EMBL" id="KAG9450706.1"/>
    </source>
</evidence>
<organism evidence="3 4">
    <name type="scientific">Aristolochia fimbriata</name>
    <name type="common">White veined hardy Dutchman's pipe vine</name>
    <dbReference type="NCBI Taxonomy" id="158543"/>
    <lineage>
        <taxon>Eukaryota</taxon>
        <taxon>Viridiplantae</taxon>
        <taxon>Streptophyta</taxon>
        <taxon>Embryophyta</taxon>
        <taxon>Tracheophyta</taxon>
        <taxon>Spermatophyta</taxon>
        <taxon>Magnoliopsida</taxon>
        <taxon>Magnoliidae</taxon>
        <taxon>Piperales</taxon>
        <taxon>Aristolochiaceae</taxon>
        <taxon>Aristolochia</taxon>
    </lineage>
</organism>
<feature type="compositionally biased region" description="Polar residues" evidence="2">
    <location>
        <begin position="1"/>
        <end position="14"/>
    </location>
</feature>
<feature type="region of interest" description="Disordered" evidence="2">
    <location>
        <begin position="1"/>
        <end position="22"/>
    </location>
</feature>
<comment type="caution">
    <text evidence="3">The sequence shown here is derived from an EMBL/GenBank/DDBJ whole genome shotgun (WGS) entry which is preliminary data.</text>
</comment>
<accession>A0AAV7ESU4</accession>
<dbReference type="AlphaFoldDB" id="A0AAV7ESU4"/>
<keyword evidence="4" id="KW-1185">Reference proteome</keyword>
<sequence length="138" mass="15855">MGSDNSPINQFKQTHFSRRGAWGAGAEEKYNLMLEAKEQATQQETLVNEKQIVEDVLESKSGYIKGQGLAQPAVPKRPHGTSSSSSSIQNMIDEVREEHRREIEKLKEENSRQLEENSRQLEEMRREMIQMIQGLRDP</sequence>
<protein>
    <submittedName>
        <fullName evidence="3">Uncharacterized protein</fullName>
    </submittedName>
</protein>
<evidence type="ECO:0000313" key="4">
    <source>
        <dbReference type="Proteomes" id="UP000825729"/>
    </source>
</evidence>
<feature type="coiled-coil region" evidence="1">
    <location>
        <begin position="89"/>
        <end position="131"/>
    </location>
</feature>